<organism evidence="2 3">
    <name type="scientific">Rotaria magnacalcarata</name>
    <dbReference type="NCBI Taxonomy" id="392030"/>
    <lineage>
        <taxon>Eukaryota</taxon>
        <taxon>Metazoa</taxon>
        <taxon>Spiralia</taxon>
        <taxon>Gnathifera</taxon>
        <taxon>Rotifera</taxon>
        <taxon>Eurotatoria</taxon>
        <taxon>Bdelloidea</taxon>
        <taxon>Philodinida</taxon>
        <taxon>Philodinidae</taxon>
        <taxon>Rotaria</taxon>
    </lineage>
</organism>
<gene>
    <name evidence="2" type="ORF">GIL414_LOCUS63901</name>
</gene>
<accession>A0A8S3FPF1</accession>
<comment type="caution">
    <text evidence="2">The sequence shown here is derived from an EMBL/GenBank/DDBJ whole genome shotgun (WGS) entry which is preliminary data.</text>
</comment>
<evidence type="ECO:0000313" key="3">
    <source>
        <dbReference type="Proteomes" id="UP000681720"/>
    </source>
</evidence>
<keyword evidence="1" id="KW-1133">Transmembrane helix</keyword>
<dbReference type="EMBL" id="CAJOBJ010269468">
    <property type="protein sequence ID" value="CAF5128296.1"/>
    <property type="molecule type" value="Genomic_DNA"/>
</dbReference>
<keyword evidence="1" id="KW-0472">Membrane</keyword>
<evidence type="ECO:0000313" key="2">
    <source>
        <dbReference type="EMBL" id="CAF5128296.1"/>
    </source>
</evidence>
<protein>
    <submittedName>
        <fullName evidence="2">Uncharacterized protein</fullName>
    </submittedName>
</protein>
<keyword evidence="1" id="KW-0812">Transmembrane</keyword>
<sequence length="73" mass="8241">MYCPKGIHSANEPSCYMGHPRSHLVLYSFGVLKFCTALGGGLVKISDHNLHRKMSEIYRSDPIQNTEQYLSNV</sequence>
<feature type="non-terminal residue" evidence="2">
    <location>
        <position position="73"/>
    </location>
</feature>
<evidence type="ECO:0000256" key="1">
    <source>
        <dbReference type="SAM" id="Phobius"/>
    </source>
</evidence>
<dbReference type="AlphaFoldDB" id="A0A8S3FPF1"/>
<dbReference type="Proteomes" id="UP000681720">
    <property type="component" value="Unassembled WGS sequence"/>
</dbReference>
<reference evidence="2" key="1">
    <citation type="submission" date="2021-02" db="EMBL/GenBank/DDBJ databases">
        <authorList>
            <person name="Nowell W R."/>
        </authorList>
    </citation>
    <scope>NUCLEOTIDE SEQUENCE</scope>
</reference>
<proteinExistence type="predicted"/>
<feature type="transmembrane region" description="Helical" evidence="1">
    <location>
        <begin position="24"/>
        <end position="45"/>
    </location>
</feature>
<name>A0A8S3FPF1_9BILA</name>